<evidence type="ECO:0000313" key="2">
    <source>
        <dbReference type="EMBL" id="QEN01147.1"/>
    </source>
</evidence>
<sequence>MAPDNITSPVQAGAAACADDTAPAGTLAALALLLEDLRTDADALRELLADAEPTALHAVAGDALALMSWRLAFGQGIVTDAADTTSAAARQFIGAAVLHHVGGAA</sequence>
<reference evidence="1 4" key="2">
    <citation type="submission" date="2024-06" db="EMBL/GenBank/DDBJ databases">
        <title>Genomic Encyclopedia of Type Strains, Phase IV (KMG-IV): sequencing the most valuable type-strain genomes for metagenomic binning, comparative biology and taxonomic classification.</title>
        <authorList>
            <person name="Goeker M."/>
        </authorList>
    </citation>
    <scope>NUCLEOTIDE SEQUENCE [LARGE SCALE GENOMIC DNA]</scope>
    <source>
        <strain evidence="1 4">D-501</strain>
    </source>
</reference>
<organism evidence="2 3">
    <name type="scientific">Sphaerotilus sulfidivorans</name>
    <dbReference type="NCBI Taxonomy" id="639200"/>
    <lineage>
        <taxon>Bacteria</taxon>
        <taxon>Pseudomonadati</taxon>
        <taxon>Pseudomonadota</taxon>
        <taxon>Betaproteobacteria</taxon>
        <taxon>Burkholderiales</taxon>
        <taxon>Sphaerotilaceae</taxon>
        <taxon>Sphaerotilus</taxon>
    </lineage>
</organism>
<dbReference type="Proteomes" id="UP001549111">
    <property type="component" value="Unassembled WGS sequence"/>
</dbReference>
<dbReference type="KEGG" id="snn:EWH46_10440"/>
<dbReference type="AlphaFoldDB" id="A0A5C1Q0J0"/>
<accession>A0A5C1Q0J0</accession>
<evidence type="ECO:0000313" key="4">
    <source>
        <dbReference type="Proteomes" id="UP001549111"/>
    </source>
</evidence>
<gene>
    <name evidence="1" type="ORF">ABIC99_000246</name>
    <name evidence="2" type="ORF">EWH46_10440</name>
</gene>
<dbReference type="RefSeq" id="WP_149503850.1">
    <property type="nucleotide sequence ID" value="NZ_CP035708.1"/>
</dbReference>
<keyword evidence="4" id="KW-1185">Reference proteome</keyword>
<reference evidence="2 3" key="1">
    <citation type="submission" date="2019-02" db="EMBL/GenBank/DDBJ databases">
        <title>Complete Genome Sequence and Methylome Analysis of Sphaerotilus natans subsp. sulfidivorans D-507.</title>
        <authorList>
            <person name="Fomenkov A."/>
            <person name="Gridneva E."/>
            <person name="Smolyakov D."/>
            <person name="Dubinina G."/>
            <person name="Vincze T."/>
            <person name="Grabovich M."/>
            <person name="Roberts R.J."/>
        </authorList>
    </citation>
    <scope>NUCLEOTIDE SEQUENCE [LARGE SCALE GENOMIC DNA]</scope>
    <source>
        <strain evidence="2 3">D-507</strain>
    </source>
</reference>
<name>A0A5C1Q0J0_9BURK</name>
<dbReference type="EMBL" id="CP035708">
    <property type="protein sequence ID" value="QEN01147.1"/>
    <property type="molecule type" value="Genomic_DNA"/>
</dbReference>
<protein>
    <submittedName>
        <fullName evidence="2">Uncharacterized protein</fullName>
    </submittedName>
</protein>
<dbReference type="EMBL" id="JBEPLS010000001">
    <property type="protein sequence ID" value="MET3602470.1"/>
    <property type="molecule type" value="Genomic_DNA"/>
</dbReference>
<proteinExistence type="predicted"/>
<dbReference type="Proteomes" id="UP000323522">
    <property type="component" value="Chromosome"/>
</dbReference>
<evidence type="ECO:0000313" key="3">
    <source>
        <dbReference type="Proteomes" id="UP000323522"/>
    </source>
</evidence>
<evidence type="ECO:0000313" key="1">
    <source>
        <dbReference type="EMBL" id="MET3602470.1"/>
    </source>
</evidence>